<comment type="caution">
    <text evidence="2">The sequence shown here is derived from an EMBL/GenBank/DDBJ whole genome shotgun (WGS) entry which is preliminary data.</text>
</comment>
<accession>A0ABR7RBJ1</accession>
<feature type="region of interest" description="Disordered" evidence="1">
    <location>
        <begin position="1"/>
        <end position="32"/>
    </location>
</feature>
<evidence type="ECO:0000313" key="3">
    <source>
        <dbReference type="Proteomes" id="UP000603940"/>
    </source>
</evidence>
<dbReference type="RefSeq" id="WP_187779930.1">
    <property type="nucleotide sequence ID" value="NZ_JACTUZ010000102.1"/>
</dbReference>
<reference evidence="2 3" key="1">
    <citation type="journal article" date="2009" name="Int. J. Syst. Evol. Microbiol.">
        <title>Transfer of Teichococcus ludipueritiae and Muricoccus roseus to the genus Roseomonas, as Roseomonas ludipueritiae comb. nov. and Roseomonas rosea comb. nov., respectively, and emended description of the genus Roseomonas.</title>
        <authorList>
            <person name="Sanchez-Porro C."/>
            <person name="Gallego V."/>
            <person name="Busse H.J."/>
            <person name="Kampfer P."/>
            <person name="Ventosa A."/>
        </authorList>
    </citation>
    <scope>NUCLEOTIDE SEQUENCE [LARGE SCALE GENOMIC DNA]</scope>
    <source>
        <strain evidence="2 3">DSM 14915</strain>
    </source>
</reference>
<dbReference type="Proteomes" id="UP000603940">
    <property type="component" value="Unassembled WGS sequence"/>
</dbReference>
<protein>
    <recommendedName>
        <fullName evidence="4">Bacteriocin</fullName>
    </recommendedName>
</protein>
<gene>
    <name evidence="2" type="ORF">IBL25_18115</name>
</gene>
<keyword evidence="3" id="KW-1185">Reference proteome</keyword>
<sequence>MTQTMHHATPQGTSMRELNETEMEAVTGGQSTGGLALNSSSFGPLLVGWVQSGNSVAVAWNYANQEIGGLTLRW</sequence>
<evidence type="ECO:0000313" key="2">
    <source>
        <dbReference type="EMBL" id="MBC9178862.1"/>
    </source>
</evidence>
<dbReference type="EMBL" id="JACTUZ010000102">
    <property type="protein sequence ID" value="MBC9178862.1"/>
    <property type="molecule type" value="Genomic_DNA"/>
</dbReference>
<evidence type="ECO:0000256" key="1">
    <source>
        <dbReference type="SAM" id="MobiDB-lite"/>
    </source>
</evidence>
<organism evidence="2 3">
    <name type="scientific">Pseudoroseomonas ludipueritiae</name>
    <dbReference type="NCBI Taxonomy" id="198093"/>
    <lineage>
        <taxon>Bacteria</taxon>
        <taxon>Pseudomonadati</taxon>
        <taxon>Pseudomonadota</taxon>
        <taxon>Alphaproteobacteria</taxon>
        <taxon>Acetobacterales</taxon>
        <taxon>Acetobacteraceae</taxon>
        <taxon>Pseudoroseomonas</taxon>
    </lineage>
</organism>
<evidence type="ECO:0008006" key="4">
    <source>
        <dbReference type="Google" id="ProtNLM"/>
    </source>
</evidence>
<name>A0ABR7RBJ1_9PROT</name>
<proteinExistence type="predicted"/>
<feature type="compositionally biased region" description="Polar residues" evidence="1">
    <location>
        <begin position="1"/>
        <end position="16"/>
    </location>
</feature>